<dbReference type="eggNOG" id="COG2755">
    <property type="taxonomic scope" value="Bacteria"/>
</dbReference>
<gene>
    <name evidence="2" type="ORF">PaecuDRAFT_1545</name>
</gene>
<evidence type="ECO:0000313" key="3">
    <source>
        <dbReference type="Proteomes" id="UP000005387"/>
    </source>
</evidence>
<evidence type="ECO:0000259" key="1">
    <source>
        <dbReference type="Pfam" id="PF07833"/>
    </source>
</evidence>
<accession>E0I7C1</accession>
<dbReference type="InterPro" id="IPR051532">
    <property type="entry name" value="Ester_Hydrolysis_Enzymes"/>
</dbReference>
<dbReference type="Pfam" id="PF00657">
    <property type="entry name" value="Lipase_GDSL"/>
    <property type="match status" value="1"/>
</dbReference>
<protein>
    <submittedName>
        <fullName evidence="2">Copper amine oxidase domain protein</fullName>
    </submittedName>
</protein>
<dbReference type="Gene3D" id="3.30.457.10">
    <property type="entry name" value="Copper amine oxidase-like, N-terminal domain"/>
    <property type="match status" value="1"/>
</dbReference>
<dbReference type="InterPro" id="IPR036582">
    <property type="entry name" value="Mao_N_sf"/>
</dbReference>
<sequence>MQNPNITRDDTSSCPAFRRFMLLSYQKDVGELYSKLRKPFARQAAALSLAAIIAGGTALPSFPAALGGSHFAATSAYAAAAAADEYRIVALGDSLTVGYTHGMENEANPAPYGYVERVYEQALFQGLRASVSNYGILGLTTEELDRYVEAALKGETIKPSDLPGGNGHDPRIAQLAAATPQLFADVEKADLVVMAIGSNDFLTVFQQFKDGHAEELIQAMLPVYEQQLEAAVRAVIGINPHAEIVVSDLYNPAPNDKRFVSESDYKLLAQASADIRTRIEAVVKRLKDDGYNTRVAYVADDFVGKEVSYTTVLTGDFHPNNRGYEVMGKAFTEAIWGAYRVPAKRDDSVPISVVVAGKELQTANKPVLKNSKTYVPMRDITDAMGAKLLWNNKTRTATVTLDGKEVAFTIGAKTMVVDGKPVPIETPAYLQTVGKESKTYLPLAALSDGLGFQVVYRGTIKTAFINK</sequence>
<dbReference type="InterPro" id="IPR001087">
    <property type="entry name" value="GDSL"/>
</dbReference>
<dbReference type="PANTHER" id="PTHR30383:SF27">
    <property type="entry name" value="SPORE GERMINATION LIPASE LIPC"/>
    <property type="match status" value="1"/>
</dbReference>
<dbReference type="SUPFAM" id="SSF52266">
    <property type="entry name" value="SGNH hydrolase"/>
    <property type="match status" value="1"/>
</dbReference>
<keyword evidence="3" id="KW-1185">Reference proteome</keyword>
<organism evidence="2 3">
    <name type="scientific">Paenibacillus curdlanolyticus YK9</name>
    <dbReference type="NCBI Taxonomy" id="717606"/>
    <lineage>
        <taxon>Bacteria</taxon>
        <taxon>Bacillati</taxon>
        <taxon>Bacillota</taxon>
        <taxon>Bacilli</taxon>
        <taxon>Bacillales</taxon>
        <taxon>Paenibacillaceae</taxon>
        <taxon>Paenibacillus</taxon>
    </lineage>
</organism>
<dbReference type="STRING" id="717606.PaecuDRAFT_1545"/>
<dbReference type="Proteomes" id="UP000005387">
    <property type="component" value="Unassembled WGS sequence"/>
</dbReference>
<reference evidence="2 3" key="1">
    <citation type="submission" date="2010-07" db="EMBL/GenBank/DDBJ databases">
        <title>The draft genome of Paenibacillus curdlanolyticus YK9.</title>
        <authorList>
            <consortium name="US DOE Joint Genome Institute (JGI-PGF)"/>
            <person name="Lucas S."/>
            <person name="Copeland A."/>
            <person name="Lapidus A."/>
            <person name="Cheng J.-F."/>
            <person name="Bruce D."/>
            <person name="Goodwin L."/>
            <person name="Pitluck S."/>
            <person name="Land M.L."/>
            <person name="Hauser L."/>
            <person name="Chang Y.-J."/>
            <person name="Jeffries C."/>
            <person name="Anderson I.J."/>
            <person name="Johnson E."/>
            <person name="Loganathan U."/>
            <person name="Mulhopadhyay B."/>
            <person name="Kyrpides N."/>
            <person name="Woyke T.J."/>
        </authorList>
    </citation>
    <scope>NUCLEOTIDE SEQUENCE [LARGE SCALE GENOMIC DNA]</scope>
    <source>
        <strain evidence="2 3">YK9</strain>
    </source>
</reference>
<dbReference type="InterPro" id="IPR036514">
    <property type="entry name" value="SGNH_hydro_sf"/>
</dbReference>
<dbReference type="PANTHER" id="PTHR30383">
    <property type="entry name" value="THIOESTERASE 1/PROTEASE 1/LYSOPHOSPHOLIPASE L1"/>
    <property type="match status" value="1"/>
</dbReference>
<feature type="domain" description="Copper amine oxidase-like N-terminal" evidence="1">
    <location>
        <begin position="354"/>
        <end position="464"/>
    </location>
</feature>
<dbReference type="SUPFAM" id="SSF55383">
    <property type="entry name" value="Copper amine oxidase, domain N"/>
    <property type="match status" value="1"/>
</dbReference>
<evidence type="ECO:0000313" key="2">
    <source>
        <dbReference type="EMBL" id="EFM11937.1"/>
    </source>
</evidence>
<dbReference type="Pfam" id="PF07833">
    <property type="entry name" value="Cu_amine_oxidN1"/>
    <property type="match status" value="1"/>
</dbReference>
<dbReference type="GO" id="GO:0004622">
    <property type="term" value="F:phosphatidylcholine lysophospholipase activity"/>
    <property type="evidence" value="ECO:0007669"/>
    <property type="project" value="TreeGrafter"/>
</dbReference>
<dbReference type="Gene3D" id="3.40.50.1110">
    <property type="entry name" value="SGNH hydrolase"/>
    <property type="match status" value="1"/>
</dbReference>
<dbReference type="AlphaFoldDB" id="E0I7C1"/>
<dbReference type="EMBL" id="AEDD01000003">
    <property type="protein sequence ID" value="EFM11937.1"/>
    <property type="molecule type" value="Genomic_DNA"/>
</dbReference>
<proteinExistence type="predicted"/>
<dbReference type="InterPro" id="IPR012854">
    <property type="entry name" value="Cu_amine_oxidase-like_N"/>
</dbReference>
<name>E0I7C1_9BACL</name>